<dbReference type="PANTHER" id="PTHR43096">
    <property type="entry name" value="DNAJ HOMOLOG 1, MITOCHONDRIAL-RELATED"/>
    <property type="match status" value="1"/>
</dbReference>
<evidence type="ECO:0000256" key="2">
    <source>
        <dbReference type="SAM" id="MobiDB-lite"/>
    </source>
</evidence>
<reference evidence="4" key="1">
    <citation type="submission" date="2020-12" db="EMBL/GenBank/DDBJ databases">
        <title>Comamonas sp. nov., isolated from stream water.</title>
        <authorList>
            <person name="Park K.-H."/>
        </authorList>
    </citation>
    <scope>NUCLEOTIDE SEQUENCE</scope>
    <source>
        <strain evidence="4">EJ-4</strain>
    </source>
</reference>
<dbReference type="Gene3D" id="1.10.287.110">
    <property type="entry name" value="DnaJ domain"/>
    <property type="match status" value="1"/>
</dbReference>
<dbReference type="Pfam" id="PF01556">
    <property type="entry name" value="DnaJ_C"/>
    <property type="match status" value="1"/>
</dbReference>
<gene>
    <name evidence="4" type="ORF">HF327_017110</name>
</gene>
<dbReference type="SMART" id="SM00271">
    <property type="entry name" value="DnaJ"/>
    <property type="match status" value="1"/>
</dbReference>
<dbReference type="SUPFAM" id="SSF49493">
    <property type="entry name" value="HSP40/DnaJ peptide-binding domain"/>
    <property type="match status" value="2"/>
</dbReference>
<organism evidence="4 5">
    <name type="scientific">Comamonas suwonensis</name>
    <dbReference type="NCBI Taxonomy" id="2606214"/>
    <lineage>
        <taxon>Bacteria</taxon>
        <taxon>Pseudomonadati</taxon>
        <taxon>Pseudomonadota</taxon>
        <taxon>Betaproteobacteria</taxon>
        <taxon>Burkholderiales</taxon>
        <taxon>Comamonadaceae</taxon>
        <taxon>Comamonas</taxon>
    </lineage>
</organism>
<name>A0A843BBA4_9BURK</name>
<dbReference type="AlphaFoldDB" id="A0A843BBA4"/>
<dbReference type="InterPro" id="IPR001623">
    <property type="entry name" value="DnaJ_domain"/>
</dbReference>
<evidence type="ECO:0000256" key="1">
    <source>
        <dbReference type="ARBA" id="ARBA00023186"/>
    </source>
</evidence>
<dbReference type="PROSITE" id="PS50076">
    <property type="entry name" value="DNAJ_2"/>
    <property type="match status" value="1"/>
</dbReference>
<feature type="region of interest" description="Disordered" evidence="2">
    <location>
        <begin position="121"/>
        <end position="143"/>
    </location>
</feature>
<dbReference type="CDD" id="cd10747">
    <property type="entry name" value="DnaJ_C"/>
    <property type="match status" value="1"/>
</dbReference>
<dbReference type="CDD" id="cd06257">
    <property type="entry name" value="DnaJ"/>
    <property type="match status" value="1"/>
</dbReference>
<dbReference type="InterPro" id="IPR036869">
    <property type="entry name" value="J_dom_sf"/>
</dbReference>
<evidence type="ECO:0000313" key="5">
    <source>
        <dbReference type="Proteomes" id="UP000530032"/>
    </source>
</evidence>
<evidence type="ECO:0000259" key="3">
    <source>
        <dbReference type="PROSITE" id="PS50076"/>
    </source>
</evidence>
<dbReference type="Pfam" id="PF00226">
    <property type="entry name" value="DnaJ"/>
    <property type="match status" value="1"/>
</dbReference>
<feature type="region of interest" description="Disordered" evidence="2">
    <location>
        <begin position="78"/>
        <end position="106"/>
    </location>
</feature>
<keyword evidence="1" id="KW-0143">Chaperone</keyword>
<dbReference type="InterPro" id="IPR008971">
    <property type="entry name" value="HSP40/DnaJ_pept-bd"/>
</dbReference>
<keyword evidence="5" id="KW-1185">Reference proteome</keyword>
<dbReference type="GO" id="GO:0051082">
    <property type="term" value="F:unfolded protein binding"/>
    <property type="evidence" value="ECO:0007669"/>
    <property type="project" value="InterPro"/>
</dbReference>
<dbReference type="PRINTS" id="PR00625">
    <property type="entry name" value="JDOMAIN"/>
</dbReference>
<dbReference type="InterPro" id="IPR002939">
    <property type="entry name" value="DnaJ_C"/>
</dbReference>
<dbReference type="SUPFAM" id="SSF46565">
    <property type="entry name" value="Chaperone J-domain"/>
    <property type="match status" value="1"/>
</dbReference>
<dbReference type="Proteomes" id="UP000530032">
    <property type="component" value="Unassembled WGS sequence"/>
</dbReference>
<dbReference type="EMBL" id="JABBCQ020000016">
    <property type="protein sequence ID" value="MBI1626214.1"/>
    <property type="molecule type" value="Genomic_DNA"/>
</dbReference>
<dbReference type="GO" id="GO:0005737">
    <property type="term" value="C:cytoplasm"/>
    <property type="evidence" value="ECO:0007669"/>
    <property type="project" value="TreeGrafter"/>
</dbReference>
<dbReference type="PANTHER" id="PTHR43096:SF52">
    <property type="entry name" value="DNAJ HOMOLOG 1, MITOCHONDRIAL-RELATED"/>
    <property type="match status" value="1"/>
</dbReference>
<dbReference type="Gene3D" id="2.60.260.20">
    <property type="entry name" value="Urease metallochaperone UreE, N-terminal domain"/>
    <property type="match status" value="2"/>
</dbReference>
<accession>A0A843BBA4</accession>
<evidence type="ECO:0000313" key="4">
    <source>
        <dbReference type="EMBL" id="MBI1626214.1"/>
    </source>
</evidence>
<feature type="domain" description="J" evidence="3">
    <location>
        <begin position="5"/>
        <end position="69"/>
    </location>
</feature>
<comment type="caution">
    <text evidence="4">The sequence shown here is derived from an EMBL/GenBank/DDBJ whole genome shotgun (WGS) entry which is preliminary data.</text>
</comment>
<dbReference type="RefSeq" id="WP_198461546.1">
    <property type="nucleotide sequence ID" value="NZ_JABBCQ020000016.1"/>
</dbReference>
<dbReference type="GO" id="GO:0042026">
    <property type="term" value="P:protein refolding"/>
    <property type="evidence" value="ECO:0007669"/>
    <property type="project" value="TreeGrafter"/>
</dbReference>
<protein>
    <submittedName>
        <fullName evidence="4">J domain-containing protein</fullName>
    </submittedName>
</protein>
<sequence length="326" mass="36308">MDYKDYYKILGVDKKASADEIKKAYRKLARKYHPDISKEKDAAVRMAEVNEANTVLSDAEKRAAYDAMGDEMHFAQNSRAQGSGGFRPPPNWDQQDFHFSSESDPASDADFSDFFSQMFGQAARTRRHQSQQGTRSTPDLRGQDQHASIELDLQDSYSGAVRSLHLRTTVLDEQGIPTIKDKELQVSIPKGVREGQMIRLARQGNPGLGKGEPGDLLLEVHFRNDPRWWSEGKDVYQRVPLAPWEAELGGPIPFKTLAGELEVTVPAGYRSGRKLRIKGKGLPAATPGDLYLVLEVVFPPAVTPAQKQAYADFAKAFPLFDARSLN</sequence>
<proteinExistence type="predicted"/>